<dbReference type="AlphaFoldDB" id="A0A3A8H8G8"/>
<sequence length="90" mass="9309">MCLLIAGTLVFNGCGSDVTSSAKSQSQSLTEGPDLVITDVKGPANARMGDPFFASARVCNQGTESAYPNGGSVMLQFLLSTTPTQQILPP</sequence>
<protein>
    <recommendedName>
        <fullName evidence="3">CARDB domain-containing protein</fullName>
    </recommendedName>
</protein>
<reference evidence="2" key="1">
    <citation type="submission" date="2018-09" db="EMBL/GenBank/DDBJ databases">
        <authorList>
            <person name="Livingstone P.G."/>
            <person name="Whitworth D.E."/>
        </authorList>
    </citation>
    <scope>NUCLEOTIDE SEQUENCE [LARGE SCALE GENOMIC DNA]</scope>
    <source>
        <strain evidence="2">CA054A</strain>
    </source>
</reference>
<dbReference type="EMBL" id="RAVZ01000643">
    <property type="protein sequence ID" value="RKG67462.1"/>
    <property type="molecule type" value="Genomic_DNA"/>
</dbReference>
<proteinExistence type="predicted"/>
<organism evidence="1 2">
    <name type="scientific">Corallococcus terminator</name>
    <dbReference type="NCBI Taxonomy" id="2316733"/>
    <lineage>
        <taxon>Bacteria</taxon>
        <taxon>Pseudomonadati</taxon>
        <taxon>Myxococcota</taxon>
        <taxon>Myxococcia</taxon>
        <taxon>Myxococcales</taxon>
        <taxon>Cystobacterineae</taxon>
        <taxon>Myxococcaceae</taxon>
        <taxon>Corallococcus</taxon>
    </lineage>
</organism>
<name>A0A3A8H8G8_9BACT</name>
<dbReference type="Gene3D" id="2.60.40.10">
    <property type="entry name" value="Immunoglobulins"/>
    <property type="match status" value="1"/>
</dbReference>
<gene>
    <name evidence="1" type="ORF">D7V88_41100</name>
</gene>
<evidence type="ECO:0008006" key="3">
    <source>
        <dbReference type="Google" id="ProtNLM"/>
    </source>
</evidence>
<comment type="caution">
    <text evidence="1">The sequence shown here is derived from an EMBL/GenBank/DDBJ whole genome shotgun (WGS) entry which is preliminary data.</text>
</comment>
<evidence type="ECO:0000313" key="2">
    <source>
        <dbReference type="Proteomes" id="UP000268094"/>
    </source>
</evidence>
<feature type="non-terminal residue" evidence="1">
    <location>
        <position position="90"/>
    </location>
</feature>
<keyword evidence="2" id="KW-1185">Reference proteome</keyword>
<dbReference type="Proteomes" id="UP000268094">
    <property type="component" value="Unassembled WGS sequence"/>
</dbReference>
<evidence type="ECO:0000313" key="1">
    <source>
        <dbReference type="EMBL" id="RKG67462.1"/>
    </source>
</evidence>
<dbReference type="InterPro" id="IPR013783">
    <property type="entry name" value="Ig-like_fold"/>
</dbReference>
<accession>A0A3A8H8G8</accession>